<keyword evidence="4 6" id="KW-1133">Transmembrane helix</keyword>
<feature type="transmembrane region" description="Helical" evidence="6">
    <location>
        <begin position="859"/>
        <end position="877"/>
    </location>
</feature>
<dbReference type="PANTHER" id="PTHR30572">
    <property type="entry name" value="MEMBRANE COMPONENT OF TRANSPORTER-RELATED"/>
    <property type="match status" value="1"/>
</dbReference>
<feature type="transmembrane region" description="Helical" evidence="6">
    <location>
        <begin position="426"/>
        <end position="444"/>
    </location>
</feature>
<feature type="transmembrane region" description="Helical" evidence="6">
    <location>
        <begin position="371"/>
        <end position="392"/>
    </location>
</feature>
<dbReference type="GO" id="GO:0022857">
    <property type="term" value="F:transmembrane transporter activity"/>
    <property type="evidence" value="ECO:0007669"/>
    <property type="project" value="TreeGrafter"/>
</dbReference>
<evidence type="ECO:0000259" key="7">
    <source>
        <dbReference type="Pfam" id="PF02687"/>
    </source>
</evidence>
<dbReference type="InterPro" id="IPR047699">
    <property type="entry name" value="Permease_put_prefix"/>
</dbReference>
<dbReference type="InterPro" id="IPR025857">
    <property type="entry name" value="MacB_PCD"/>
</dbReference>
<evidence type="ECO:0000256" key="3">
    <source>
        <dbReference type="ARBA" id="ARBA00022692"/>
    </source>
</evidence>
<reference evidence="9" key="1">
    <citation type="submission" date="2024-06" db="EMBL/GenBank/DDBJ databases">
        <title>Sequencing and assembly of the genome of Dyadobacter sp. strain 676, a symbiont of Cyamopsis tetragonoloba.</title>
        <authorList>
            <person name="Guro P."/>
            <person name="Sazanova A."/>
            <person name="Kuznetsova I."/>
            <person name="Belimov A."/>
            <person name="Safronova V."/>
        </authorList>
    </citation>
    <scope>NUCLEOTIDE SEQUENCE</scope>
    <source>
        <strain evidence="9">676</strain>
    </source>
</reference>
<organism evidence="9">
    <name type="scientific">Dyadobacter sp. 676</name>
    <dbReference type="NCBI Taxonomy" id="3088362"/>
    <lineage>
        <taxon>Bacteria</taxon>
        <taxon>Pseudomonadati</taxon>
        <taxon>Bacteroidota</taxon>
        <taxon>Cytophagia</taxon>
        <taxon>Cytophagales</taxon>
        <taxon>Spirosomataceae</taxon>
        <taxon>Dyadobacter</taxon>
    </lineage>
</organism>
<dbReference type="InterPro" id="IPR003838">
    <property type="entry name" value="ABC3_permease_C"/>
</dbReference>
<evidence type="ECO:0000256" key="2">
    <source>
        <dbReference type="ARBA" id="ARBA00022475"/>
    </source>
</evidence>
<feature type="transmembrane region" description="Helical" evidence="6">
    <location>
        <begin position="828"/>
        <end position="847"/>
    </location>
</feature>
<dbReference type="Pfam" id="PF02687">
    <property type="entry name" value="FtsX"/>
    <property type="match status" value="2"/>
</dbReference>
<feature type="domain" description="ABC3 transporter permease C-terminal" evidence="7">
    <location>
        <begin position="776"/>
        <end position="889"/>
    </location>
</feature>
<keyword evidence="5 6" id="KW-0472">Membrane</keyword>
<keyword evidence="3 6" id="KW-0812">Transmembrane</keyword>
<feature type="transmembrane region" description="Helical" evidence="6">
    <location>
        <begin position="101"/>
        <end position="121"/>
    </location>
</feature>
<dbReference type="GO" id="GO:0005886">
    <property type="term" value="C:plasma membrane"/>
    <property type="evidence" value="ECO:0007669"/>
    <property type="project" value="UniProtKB-SubCell"/>
</dbReference>
<accession>A0AAU8FPG7</accession>
<dbReference type="PANTHER" id="PTHR30572:SF18">
    <property type="entry name" value="ABC-TYPE MACROLIDE FAMILY EXPORT SYSTEM PERMEASE COMPONENT 2"/>
    <property type="match status" value="1"/>
</dbReference>
<evidence type="ECO:0000256" key="5">
    <source>
        <dbReference type="ARBA" id="ARBA00023136"/>
    </source>
</evidence>
<feature type="domain" description="MacB-like periplasmic core" evidence="8">
    <location>
        <begin position="533"/>
        <end position="726"/>
    </location>
</feature>
<comment type="subcellular location">
    <subcellularLocation>
        <location evidence="1">Cell membrane</location>
        <topology evidence="1">Multi-pass membrane protein</topology>
    </subcellularLocation>
</comment>
<dbReference type="AlphaFoldDB" id="A0AAU8FPG7"/>
<dbReference type="NCBIfam" id="NF038404">
    <property type="entry name" value="perm_prefix_2"/>
    <property type="match status" value="1"/>
</dbReference>
<feature type="transmembrane region" description="Helical" evidence="6">
    <location>
        <begin position="474"/>
        <end position="493"/>
    </location>
</feature>
<dbReference type="RefSeq" id="WP_353720700.1">
    <property type="nucleotide sequence ID" value="NZ_CP159289.1"/>
</dbReference>
<feature type="transmembrane region" description="Helical" evidence="6">
    <location>
        <begin position="773"/>
        <end position="798"/>
    </location>
</feature>
<dbReference type="Pfam" id="PF12704">
    <property type="entry name" value="MacB_PCD"/>
    <property type="match status" value="2"/>
</dbReference>
<evidence type="ECO:0000256" key="6">
    <source>
        <dbReference type="SAM" id="Phobius"/>
    </source>
</evidence>
<evidence type="ECO:0000256" key="1">
    <source>
        <dbReference type="ARBA" id="ARBA00004651"/>
    </source>
</evidence>
<evidence type="ECO:0000259" key="8">
    <source>
        <dbReference type="Pfam" id="PF12704"/>
    </source>
</evidence>
<name>A0AAU8FPG7_9BACT</name>
<dbReference type="EMBL" id="CP159289">
    <property type="protein sequence ID" value="XCH25399.1"/>
    <property type="molecule type" value="Genomic_DNA"/>
</dbReference>
<feature type="transmembrane region" description="Helical" evidence="6">
    <location>
        <begin position="513"/>
        <end position="538"/>
    </location>
</feature>
<protein>
    <submittedName>
        <fullName evidence="9">ABC transporter permease</fullName>
    </submittedName>
</protein>
<sequence>MNRPPYPPRWPGRLLRLFCAPHLVEELEGDLRELFARRARANGARYARARYVRDVFSLARPFAFKREVSKYPPSSAFQPAMIRNYFKIALRNMWKNKGFSALNITGLVTGITACLMILQYVSFELSFDRFHKDSDRIYRVTNDRFQQGKLIQHGTITYPAVAPAMARDFSEIESYTTLANPGTFSLQKHRRIFEEDGAYTDERFLSLFTFPLVAGDPKTALAAPHSIVISERNAKRIFNAKPQDYMKLIGQTITVDLDTEPYQITGIMKDFPAASHLQYGALMSYETLAQTWGDWIKTSWESSDVWHYVKLRPGADADALEKKLPAFSDRYFHGDKVSGSVEQFFLQPLHRAHLFSDYEYEIGKVENGKSVWTMLTIAVFILIIAWINYINLSTARSFERAREVGVRKVAGATSGQLVGQFLSESVMLNGLALMLGIVLASLLQPALNDIIGKSLSFALLTGAGFGGRSFAFALGGIFMLGILLSGFYPAFALSSFKPVQVLKGSFKRSARGIWVRQSLVIFQYTASMVLIAGTLIIFKQLKFMREQKLGVDMDQVLVVRGPELTRWDSTSIDRINSFKTELERIPSVEIASASGSVFGSRLSRSFNIRRAGAGDGKGVTFSRMPVDGDFFETYKIALLAGRNFLPGDSNPDAGKVKNAILNQSAIKLLGFANAAEAEGQKFIFNGREWEIVGVVSDFHQQSLKHSIEPIIFAPFYTLSGYFSMRIEGADPAGSIASVQEKYKAFFPGNNFKYFFMDQHFDEQYREDRTFGKITTFFSLLAVLIASLGIFGLSSYTIAQRTKEIGVRKVLGATVSGIVALLSKDFLKLVLLAVVIGVPIAWYGVNLWLSDFAYRIDIEWWMFGIAAVASLVVAWVAVSFQSVRAALMNPVKSLRSE</sequence>
<dbReference type="InterPro" id="IPR050250">
    <property type="entry name" value="Macrolide_Exporter_MacB"/>
</dbReference>
<evidence type="ECO:0000256" key="4">
    <source>
        <dbReference type="ARBA" id="ARBA00022989"/>
    </source>
</evidence>
<feature type="domain" description="MacB-like periplasmic core" evidence="8">
    <location>
        <begin position="100"/>
        <end position="325"/>
    </location>
</feature>
<feature type="domain" description="ABC3 transporter permease C-terminal" evidence="7">
    <location>
        <begin position="376"/>
        <end position="494"/>
    </location>
</feature>
<proteinExistence type="predicted"/>
<evidence type="ECO:0000313" key="9">
    <source>
        <dbReference type="EMBL" id="XCH25399.1"/>
    </source>
</evidence>
<keyword evidence="2" id="KW-1003">Cell membrane</keyword>
<gene>
    <name evidence="9" type="ORF">ABV298_02920</name>
</gene>